<organism evidence="2 3">
    <name type="scientific">Boletus edulis BED1</name>
    <dbReference type="NCBI Taxonomy" id="1328754"/>
    <lineage>
        <taxon>Eukaryota</taxon>
        <taxon>Fungi</taxon>
        <taxon>Dikarya</taxon>
        <taxon>Basidiomycota</taxon>
        <taxon>Agaricomycotina</taxon>
        <taxon>Agaricomycetes</taxon>
        <taxon>Agaricomycetidae</taxon>
        <taxon>Boletales</taxon>
        <taxon>Boletineae</taxon>
        <taxon>Boletaceae</taxon>
        <taxon>Boletoideae</taxon>
        <taxon>Boletus</taxon>
    </lineage>
</organism>
<proteinExistence type="predicted"/>
<keyword evidence="3" id="KW-1185">Reference proteome</keyword>
<sequence>SMKIYYPIVAGVVVMTASVGSCAPSYLHYRPHAVLMKLLLRLVVSCSSHGDVRVQAYLILIA</sequence>
<keyword evidence="1" id="KW-1133">Transmembrane helix</keyword>
<keyword evidence="1" id="KW-0812">Transmembrane</keyword>
<reference evidence="2" key="2">
    <citation type="journal article" date="2020" name="Nat. Commun.">
        <title>Large-scale genome sequencing of mycorrhizal fungi provides insights into the early evolution of symbiotic traits.</title>
        <authorList>
            <person name="Miyauchi S."/>
            <person name="Kiss E."/>
            <person name="Kuo A."/>
            <person name="Drula E."/>
            <person name="Kohler A."/>
            <person name="Sanchez-Garcia M."/>
            <person name="Morin E."/>
            <person name="Andreopoulos B."/>
            <person name="Barry K.W."/>
            <person name="Bonito G."/>
            <person name="Buee M."/>
            <person name="Carver A."/>
            <person name="Chen C."/>
            <person name="Cichocki N."/>
            <person name="Clum A."/>
            <person name="Culley D."/>
            <person name="Crous P.W."/>
            <person name="Fauchery L."/>
            <person name="Girlanda M."/>
            <person name="Hayes R.D."/>
            <person name="Keri Z."/>
            <person name="LaButti K."/>
            <person name="Lipzen A."/>
            <person name="Lombard V."/>
            <person name="Magnuson J."/>
            <person name="Maillard F."/>
            <person name="Murat C."/>
            <person name="Nolan M."/>
            <person name="Ohm R.A."/>
            <person name="Pangilinan J."/>
            <person name="Pereira M.F."/>
            <person name="Perotto S."/>
            <person name="Peter M."/>
            <person name="Pfister S."/>
            <person name="Riley R."/>
            <person name="Sitrit Y."/>
            <person name="Stielow J.B."/>
            <person name="Szollosi G."/>
            <person name="Zifcakova L."/>
            <person name="Stursova M."/>
            <person name="Spatafora J.W."/>
            <person name="Tedersoo L."/>
            <person name="Vaario L.M."/>
            <person name="Yamada A."/>
            <person name="Yan M."/>
            <person name="Wang P."/>
            <person name="Xu J."/>
            <person name="Bruns T."/>
            <person name="Baldrian P."/>
            <person name="Vilgalys R."/>
            <person name="Dunand C."/>
            <person name="Henrissat B."/>
            <person name="Grigoriev I.V."/>
            <person name="Hibbett D."/>
            <person name="Nagy L.G."/>
            <person name="Martin F.M."/>
        </authorList>
    </citation>
    <scope>NUCLEOTIDE SEQUENCE</scope>
    <source>
        <strain evidence="2">BED1</strain>
    </source>
</reference>
<dbReference type="AlphaFoldDB" id="A0AAD4GLH3"/>
<comment type="caution">
    <text evidence="2">The sequence shown here is derived from an EMBL/GenBank/DDBJ whole genome shotgun (WGS) entry which is preliminary data.</text>
</comment>
<accession>A0AAD4GLH3</accession>
<reference evidence="2" key="1">
    <citation type="submission" date="2019-10" db="EMBL/GenBank/DDBJ databases">
        <authorList>
            <consortium name="DOE Joint Genome Institute"/>
            <person name="Kuo A."/>
            <person name="Miyauchi S."/>
            <person name="Kiss E."/>
            <person name="Drula E."/>
            <person name="Kohler A."/>
            <person name="Sanchez-Garcia M."/>
            <person name="Andreopoulos B."/>
            <person name="Barry K.W."/>
            <person name="Bonito G."/>
            <person name="Buee M."/>
            <person name="Carver A."/>
            <person name="Chen C."/>
            <person name="Cichocki N."/>
            <person name="Clum A."/>
            <person name="Culley D."/>
            <person name="Crous P.W."/>
            <person name="Fauchery L."/>
            <person name="Girlanda M."/>
            <person name="Hayes R."/>
            <person name="Keri Z."/>
            <person name="LaButti K."/>
            <person name="Lipzen A."/>
            <person name="Lombard V."/>
            <person name="Magnuson J."/>
            <person name="Maillard F."/>
            <person name="Morin E."/>
            <person name="Murat C."/>
            <person name="Nolan M."/>
            <person name="Ohm R."/>
            <person name="Pangilinan J."/>
            <person name="Pereira M."/>
            <person name="Perotto S."/>
            <person name="Peter M."/>
            <person name="Riley R."/>
            <person name="Sitrit Y."/>
            <person name="Stielow B."/>
            <person name="Szollosi G."/>
            <person name="Zifcakova L."/>
            <person name="Stursova M."/>
            <person name="Spatafora J.W."/>
            <person name="Tedersoo L."/>
            <person name="Vaario L.-M."/>
            <person name="Yamada A."/>
            <person name="Yan M."/>
            <person name="Wang P."/>
            <person name="Xu J."/>
            <person name="Bruns T."/>
            <person name="Baldrian P."/>
            <person name="Vilgalys R."/>
            <person name="Henrissat B."/>
            <person name="Grigoriev I.V."/>
            <person name="Hibbett D."/>
            <person name="Nagy L.G."/>
            <person name="Martin F.M."/>
        </authorList>
    </citation>
    <scope>NUCLEOTIDE SEQUENCE</scope>
    <source>
        <strain evidence="2">BED1</strain>
    </source>
</reference>
<name>A0AAD4GLH3_BOLED</name>
<feature type="transmembrane region" description="Helical" evidence="1">
    <location>
        <begin position="6"/>
        <end position="27"/>
    </location>
</feature>
<evidence type="ECO:0000313" key="2">
    <source>
        <dbReference type="EMBL" id="KAF8451117.1"/>
    </source>
</evidence>
<dbReference type="Proteomes" id="UP001194468">
    <property type="component" value="Unassembled WGS sequence"/>
</dbReference>
<feature type="non-terminal residue" evidence="2">
    <location>
        <position position="62"/>
    </location>
</feature>
<gene>
    <name evidence="2" type="ORF">L210DRAFT_945605</name>
</gene>
<protein>
    <submittedName>
        <fullName evidence="2">Uncharacterized protein</fullName>
    </submittedName>
</protein>
<keyword evidence="1" id="KW-0472">Membrane</keyword>
<evidence type="ECO:0000313" key="3">
    <source>
        <dbReference type="Proteomes" id="UP001194468"/>
    </source>
</evidence>
<dbReference type="EMBL" id="WHUW01000002">
    <property type="protein sequence ID" value="KAF8451117.1"/>
    <property type="molecule type" value="Genomic_DNA"/>
</dbReference>
<evidence type="ECO:0000256" key="1">
    <source>
        <dbReference type="SAM" id="Phobius"/>
    </source>
</evidence>